<evidence type="ECO:0000256" key="3">
    <source>
        <dbReference type="ARBA" id="ARBA00022723"/>
    </source>
</evidence>
<dbReference type="InterPro" id="IPR017972">
    <property type="entry name" value="Cyt_P450_CS"/>
</dbReference>
<comment type="similarity">
    <text evidence="1 7">Belongs to the cytochrome P450 family.</text>
</comment>
<dbReference type="GO" id="GO:0016705">
    <property type="term" value="F:oxidoreductase activity, acting on paired donors, with incorporation or reduction of molecular oxygen"/>
    <property type="evidence" value="ECO:0007669"/>
    <property type="project" value="InterPro"/>
</dbReference>
<evidence type="ECO:0000313" key="8">
    <source>
        <dbReference type="EMBL" id="GIF07107.1"/>
    </source>
</evidence>
<keyword evidence="2 7" id="KW-0349">Heme</keyword>
<dbReference type="EMBL" id="BOMW01000044">
    <property type="protein sequence ID" value="GIF07107.1"/>
    <property type="molecule type" value="Genomic_DNA"/>
</dbReference>
<comment type="caution">
    <text evidence="8">The sequence shown here is derived from an EMBL/GenBank/DDBJ whole genome shotgun (WGS) entry which is preliminary data.</text>
</comment>
<keyword evidence="6 7" id="KW-0503">Monooxygenase</keyword>
<evidence type="ECO:0000313" key="9">
    <source>
        <dbReference type="Proteomes" id="UP000629619"/>
    </source>
</evidence>
<dbReference type="Proteomes" id="UP000629619">
    <property type="component" value="Unassembled WGS sequence"/>
</dbReference>
<keyword evidence="3 7" id="KW-0479">Metal-binding</keyword>
<dbReference type="InterPro" id="IPR002397">
    <property type="entry name" value="Cyt_P450_B"/>
</dbReference>
<keyword evidence="4 7" id="KW-0560">Oxidoreductase</keyword>
<proteinExistence type="inferred from homology"/>
<organism evidence="8 9">
    <name type="scientific">Actinoplanes siamensis</name>
    <dbReference type="NCBI Taxonomy" id="1223317"/>
    <lineage>
        <taxon>Bacteria</taxon>
        <taxon>Bacillati</taxon>
        <taxon>Actinomycetota</taxon>
        <taxon>Actinomycetes</taxon>
        <taxon>Micromonosporales</taxon>
        <taxon>Micromonosporaceae</taxon>
        <taxon>Actinoplanes</taxon>
    </lineage>
</organism>
<dbReference type="AlphaFoldDB" id="A0A919N9P1"/>
<keyword evidence="9" id="KW-1185">Reference proteome</keyword>
<dbReference type="PANTHER" id="PTHR46696:SF1">
    <property type="entry name" value="CYTOCHROME P450 YJIB-RELATED"/>
    <property type="match status" value="1"/>
</dbReference>
<evidence type="ECO:0000256" key="6">
    <source>
        <dbReference type="ARBA" id="ARBA00023033"/>
    </source>
</evidence>
<evidence type="ECO:0000256" key="2">
    <source>
        <dbReference type="ARBA" id="ARBA00022617"/>
    </source>
</evidence>
<dbReference type="GO" id="GO:0005506">
    <property type="term" value="F:iron ion binding"/>
    <property type="evidence" value="ECO:0007669"/>
    <property type="project" value="InterPro"/>
</dbReference>
<dbReference type="GO" id="GO:0017000">
    <property type="term" value="P:antibiotic biosynthetic process"/>
    <property type="evidence" value="ECO:0007669"/>
    <property type="project" value="UniProtKB-ARBA"/>
</dbReference>
<protein>
    <submittedName>
        <fullName evidence="8">Cytochrome P450</fullName>
    </submittedName>
</protein>
<keyword evidence="5 7" id="KW-0408">Iron</keyword>
<dbReference type="GO" id="GO:0004497">
    <property type="term" value="F:monooxygenase activity"/>
    <property type="evidence" value="ECO:0007669"/>
    <property type="project" value="UniProtKB-KW"/>
</dbReference>
<dbReference type="InterPro" id="IPR036396">
    <property type="entry name" value="Cyt_P450_sf"/>
</dbReference>
<dbReference type="SUPFAM" id="SSF48264">
    <property type="entry name" value="Cytochrome P450"/>
    <property type="match status" value="1"/>
</dbReference>
<accession>A0A919N9P1</accession>
<dbReference type="Pfam" id="PF00067">
    <property type="entry name" value="p450"/>
    <property type="match status" value="1"/>
</dbReference>
<evidence type="ECO:0000256" key="4">
    <source>
        <dbReference type="ARBA" id="ARBA00023002"/>
    </source>
</evidence>
<dbReference type="InterPro" id="IPR001128">
    <property type="entry name" value="Cyt_P450"/>
</dbReference>
<dbReference type="GO" id="GO:0020037">
    <property type="term" value="F:heme binding"/>
    <property type="evidence" value="ECO:0007669"/>
    <property type="project" value="InterPro"/>
</dbReference>
<dbReference type="PANTHER" id="PTHR46696">
    <property type="entry name" value="P450, PUTATIVE (EUROFUNG)-RELATED"/>
    <property type="match status" value="1"/>
</dbReference>
<sequence length="391" mass="42970">MDFPFAFDGVQMSPQFAKFREQEPVARVVLPAGDPVWLVTRHADVRAVLSDQRFSRAAAEAPGAPKLGPFSPSPQTMLGMDPPDHTRLRRMVSRAFTRTRLEELRPVMRAEAHRLLTAVLEREGQADLLADFALPYSTTGIFELLGIPRADSGPLHVWTPVLFNSRRADGGDPFEKLFAYLREVIADARREDTPRGVIGALLTAHDDEGRLTEDELIHMVLLLVTAGHRSTANAVTTILFHLLTRPGLADRLREQPELVPQAIEEILRYNPFNSLGALPRVALADVELGGVTIRAGDTVLASLGSANHDDDLFADPEIIDIDRQNLNAHYAFGMGIHYCIGAPLARLEMEEAIGHALRMLPPTLRLAVPAEQVPISPLLVGYVVAALPAVW</sequence>
<dbReference type="PRINTS" id="PR00359">
    <property type="entry name" value="BP450"/>
</dbReference>
<dbReference type="PRINTS" id="PR00385">
    <property type="entry name" value="P450"/>
</dbReference>
<dbReference type="Gene3D" id="1.10.630.10">
    <property type="entry name" value="Cytochrome P450"/>
    <property type="match status" value="1"/>
</dbReference>
<gene>
    <name evidence="8" type="ORF">Asi03nite_46450</name>
</gene>
<dbReference type="CDD" id="cd11031">
    <property type="entry name" value="Cyp158A-like"/>
    <property type="match status" value="1"/>
</dbReference>
<reference evidence="8" key="1">
    <citation type="submission" date="2021-01" db="EMBL/GenBank/DDBJ databases">
        <title>Whole genome shotgun sequence of Actinoplanes siamensis NBRC 109076.</title>
        <authorList>
            <person name="Komaki H."/>
            <person name="Tamura T."/>
        </authorList>
    </citation>
    <scope>NUCLEOTIDE SEQUENCE</scope>
    <source>
        <strain evidence="8">NBRC 109076</strain>
    </source>
</reference>
<dbReference type="FunFam" id="1.10.630.10:FF:000018">
    <property type="entry name" value="Cytochrome P450 monooxygenase"/>
    <property type="match status" value="1"/>
</dbReference>
<evidence type="ECO:0000256" key="1">
    <source>
        <dbReference type="ARBA" id="ARBA00010617"/>
    </source>
</evidence>
<evidence type="ECO:0000256" key="5">
    <source>
        <dbReference type="ARBA" id="ARBA00023004"/>
    </source>
</evidence>
<evidence type="ECO:0000256" key="7">
    <source>
        <dbReference type="RuleBase" id="RU000461"/>
    </source>
</evidence>
<dbReference type="RefSeq" id="WP_203682521.1">
    <property type="nucleotide sequence ID" value="NZ_BOMW01000044.1"/>
</dbReference>
<dbReference type="PROSITE" id="PS00086">
    <property type="entry name" value="CYTOCHROME_P450"/>
    <property type="match status" value="1"/>
</dbReference>
<name>A0A919N9P1_9ACTN</name>